<keyword evidence="2" id="KW-1185">Reference proteome</keyword>
<dbReference type="Proteomes" id="UP000005237">
    <property type="component" value="Unassembled WGS sequence"/>
</dbReference>
<accession>A0A8R1IEF0</accession>
<dbReference type="AlphaFoldDB" id="A0A8R1IEF0"/>
<name>A0A8R1IEF0_CAEJA</name>
<reference evidence="2" key="1">
    <citation type="submission" date="2010-08" db="EMBL/GenBank/DDBJ databases">
        <authorList>
            <consortium name="Caenorhabditis japonica Sequencing Consortium"/>
            <person name="Wilson R.K."/>
        </authorList>
    </citation>
    <scope>NUCLEOTIDE SEQUENCE [LARGE SCALE GENOMIC DNA]</scope>
    <source>
        <strain evidence="2">DF5081</strain>
    </source>
</reference>
<dbReference type="GO" id="GO:0003676">
    <property type="term" value="F:nucleic acid binding"/>
    <property type="evidence" value="ECO:0007669"/>
    <property type="project" value="InterPro"/>
</dbReference>
<proteinExistence type="predicted"/>
<organism evidence="1 2">
    <name type="scientific">Caenorhabditis japonica</name>
    <dbReference type="NCBI Taxonomy" id="281687"/>
    <lineage>
        <taxon>Eukaryota</taxon>
        <taxon>Metazoa</taxon>
        <taxon>Ecdysozoa</taxon>
        <taxon>Nematoda</taxon>
        <taxon>Chromadorea</taxon>
        <taxon>Rhabditida</taxon>
        <taxon>Rhabditina</taxon>
        <taxon>Rhabditomorpha</taxon>
        <taxon>Rhabditoidea</taxon>
        <taxon>Rhabditidae</taxon>
        <taxon>Peloderinae</taxon>
        <taxon>Caenorhabditis</taxon>
    </lineage>
</organism>
<dbReference type="EnsemblMetazoa" id="CJA26561.1">
    <property type="protein sequence ID" value="CJA26561.1"/>
    <property type="gene ID" value="WBGene00182133"/>
</dbReference>
<dbReference type="Gene3D" id="3.30.420.10">
    <property type="entry name" value="Ribonuclease H-like superfamily/Ribonuclease H"/>
    <property type="match status" value="1"/>
</dbReference>
<reference evidence="1" key="2">
    <citation type="submission" date="2022-06" db="UniProtKB">
        <authorList>
            <consortium name="EnsemblMetazoa"/>
        </authorList>
    </citation>
    <scope>IDENTIFICATION</scope>
    <source>
        <strain evidence="1">DF5081</strain>
    </source>
</reference>
<evidence type="ECO:0000313" key="1">
    <source>
        <dbReference type="EnsemblMetazoa" id="CJA26561.1"/>
    </source>
</evidence>
<evidence type="ECO:0000313" key="2">
    <source>
        <dbReference type="Proteomes" id="UP000005237"/>
    </source>
</evidence>
<sequence>MSRSPIEQLVWPGRELISTGLKVSGNEFCSDESKFMLFGSDGISYNWFDTNRVTVMEWPSQSTDLNFIEHLCEKVERCVFGIRAQNADQKFSQLQTAWAQIPQSVLTNLPRICQAVIDSRGFAGYYQSV</sequence>
<protein>
    <submittedName>
        <fullName evidence="1">Uncharacterized protein</fullName>
    </submittedName>
</protein>
<dbReference type="InterPro" id="IPR036397">
    <property type="entry name" value="RNaseH_sf"/>
</dbReference>